<name>A0A5J4NVL0_9TREM</name>
<dbReference type="EMBL" id="QNGE01000706">
    <property type="protein sequence ID" value="KAA3679544.1"/>
    <property type="molecule type" value="Genomic_DNA"/>
</dbReference>
<gene>
    <name evidence="3" type="ORF">DEA37_0003147</name>
</gene>
<feature type="region of interest" description="Disordered" evidence="1">
    <location>
        <begin position="605"/>
        <end position="693"/>
    </location>
</feature>
<feature type="compositionally biased region" description="Polar residues" evidence="1">
    <location>
        <begin position="39"/>
        <end position="56"/>
    </location>
</feature>
<keyword evidence="4" id="KW-1185">Reference proteome</keyword>
<feature type="region of interest" description="Disordered" evidence="1">
    <location>
        <begin position="23"/>
        <end position="75"/>
    </location>
</feature>
<reference evidence="3 4" key="1">
    <citation type="journal article" date="2019" name="Gigascience">
        <title>Whole-genome sequence of the oriental lung fluke Paragonimus westermani.</title>
        <authorList>
            <person name="Oey H."/>
            <person name="Zakrzewski M."/>
            <person name="Narain K."/>
            <person name="Devi K.R."/>
            <person name="Agatsuma T."/>
            <person name="Nawaratna S."/>
            <person name="Gobert G.N."/>
            <person name="Jones M.K."/>
            <person name="Ragan M.A."/>
            <person name="McManus D.P."/>
            <person name="Krause L."/>
        </authorList>
    </citation>
    <scope>NUCLEOTIDE SEQUENCE [LARGE SCALE GENOMIC DNA]</scope>
    <source>
        <strain evidence="3 4">IND2009</strain>
    </source>
</reference>
<feature type="region of interest" description="Disordered" evidence="1">
    <location>
        <begin position="359"/>
        <end position="383"/>
    </location>
</feature>
<dbReference type="AlphaFoldDB" id="A0A5J4NVL0"/>
<feature type="compositionally biased region" description="Polar residues" evidence="1">
    <location>
        <begin position="680"/>
        <end position="692"/>
    </location>
</feature>
<protein>
    <submittedName>
        <fullName evidence="3">Uncharacterized protein</fullName>
    </submittedName>
</protein>
<keyword evidence="2" id="KW-0472">Membrane</keyword>
<feature type="compositionally biased region" description="Basic and acidic residues" evidence="1">
    <location>
        <begin position="359"/>
        <end position="368"/>
    </location>
</feature>
<evidence type="ECO:0000256" key="1">
    <source>
        <dbReference type="SAM" id="MobiDB-lite"/>
    </source>
</evidence>
<proteinExistence type="predicted"/>
<feature type="compositionally biased region" description="Polar residues" evidence="1">
    <location>
        <begin position="607"/>
        <end position="620"/>
    </location>
</feature>
<evidence type="ECO:0000313" key="4">
    <source>
        <dbReference type="Proteomes" id="UP000324629"/>
    </source>
</evidence>
<feature type="compositionally biased region" description="Basic and acidic residues" evidence="1">
    <location>
        <begin position="662"/>
        <end position="671"/>
    </location>
</feature>
<evidence type="ECO:0000256" key="2">
    <source>
        <dbReference type="SAM" id="Phobius"/>
    </source>
</evidence>
<keyword evidence="2" id="KW-1133">Transmembrane helix</keyword>
<feature type="transmembrane region" description="Helical" evidence="2">
    <location>
        <begin position="242"/>
        <end position="268"/>
    </location>
</feature>
<dbReference type="Proteomes" id="UP000324629">
    <property type="component" value="Unassembled WGS sequence"/>
</dbReference>
<sequence>MNQIRQRVIAKVVDDVQPVLPETQTWGATAEERPASLGKPSTKSNPATQLKVVSNKSENRKATVEPSTGCAPLGGTDQLQRDQLFPSGSRLVLIRPCRSLLCICAQDKKWVCTDHCPPCMQSIESIEQLNRVPRPPVGGGCCPVCAENPTGILVRADSKATDFGQIHDRLRPNGVESMDYAQFASFNGRTYDGLLYTNADRRADGSRRYDSHSSVGSYQSGAAAAAAVMVAIEDHIRGSLKIYVMIATVVLFCLLGLPMAVFITWYVVNRKRKRRRQEYNVRLHQRKRQHLEAMVMAVRQRPPFSQMREIHGGAHLMSSTSTPNTDSSSPMSRIMMQQAANCVAQPHRCTPTTNQVVNEYERSSEEQTNHPTNPQEVALQSGRCDRSDMAHYYLRRNHRTNETKSVPSSPVASVAANVRPRRVKSSLKSPKPPLIALCKQEGKRVIRPRTNSQHWTDSVQASPPITSVAAATTSSQLSSKYVMAVRRTASNVSTRQLDLSSQRSSKTLTRASTWLAGARAPSQMFGCFARALTTKRVELQPGNDLIPNKNAKLTRIQKTPVAFGNGEFPIFNGNSIKVGPLDGSHYSNDSFTSPLVADAAEHWVRHQGQTTRPDTLQKQVEVSRKSTTETDRDTKVRHHFVHAHRSRGTAEYQPTSTVSKNGVDRKPDTKKRPMSKSPETDNTSMTDSQTPLLETKKVVTQDELSNIEALMCANSLEIRNDELPRNKTAQVSDAVEDPTKRYETCYTWPRMRHEDHGRPTTVVYNKYPLSPTNSFATLTHATPKRNNT</sequence>
<keyword evidence="2" id="KW-0812">Transmembrane</keyword>
<evidence type="ECO:0000313" key="3">
    <source>
        <dbReference type="EMBL" id="KAA3679544.1"/>
    </source>
</evidence>
<accession>A0A5J4NVL0</accession>
<feature type="compositionally biased region" description="Basic residues" evidence="1">
    <location>
        <begin position="635"/>
        <end position="647"/>
    </location>
</feature>
<feature type="compositionally biased region" description="Basic and acidic residues" evidence="1">
    <location>
        <begin position="621"/>
        <end position="634"/>
    </location>
</feature>
<organism evidence="3 4">
    <name type="scientific">Paragonimus westermani</name>
    <dbReference type="NCBI Taxonomy" id="34504"/>
    <lineage>
        <taxon>Eukaryota</taxon>
        <taxon>Metazoa</taxon>
        <taxon>Spiralia</taxon>
        <taxon>Lophotrochozoa</taxon>
        <taxon>Platyhelminthes</taxon>
        <taxon>Trematoda</taxon>
        <taxon>Digenea</taxon>
        <taxon>Plagiorchiida</taxon>
        <taxon>Troglotremata</taxon>
        <taxon>Troglotrematidae</taxon>
        <taxon>Paragonimus</taxon>
    </lineage>
</organism>
<comment type="caution">
    <text evidence="3">The sequence shown here is derived from an EMBL/GenBank/DDBJ whole genome shotgun (WGS) entry which is preliminary data.</text>
</comment>